<evidence type="ECO:0000313" key="8">
    <source>
        <dbReference type="Proteomes" id="UP000039046"/>
    </source>
</evidence>
<gene>
    <name evidence="7" type="ORF">VHEMI01304</name>
</gene>
<name>A0A0A1T536_9HYPO</name>
<comment type="similarity">
    <text evidence="1">Belongs to the peptidase S28 family.</text>
</comment>
<evidence type="ECO:0000256" key="4">
    <source>
        <dbReference type="ARBA" id="ARBA00022801"/>
    </source>
</evidence>
<dbReference type="GO" id="GO:0006508">
    <property type="term" value="P:proteolysis"/>
    <property type="evidence" value="ECO:0007669"/>
    <property type="project" value="UniProtKB-KW"/>
</dbReference>
<proteinExistence type="inferred from homology"/>
<evidence type="ECO:0008006" key="9">
    <source>
        <dbReference type="Google" id="ProtNLM"/>
    </source>
</evidence>
<dbReference type="Gene3D" id="3.40.50.1820">
    <property type="entry name" value="alpha/beta hydrolase"/>
    <property type="match status" value="2"/>
</dbReference>
<dbReference type="Proteomes" id="UP000039046">
    <property type="component" value="Unassembled WGS sequence"/>
</dbReference>
<evidence type="ECO:0000256" key="5">
    <source>
        <dbReference type="ARBA" id="ARBA00023180"/>
    </source>
</evidence>
<evidence type="ECO:0000313" key="7">
    <source>
        <dbReference type="EMBL" id="CEJ81160.1"/>
    </source>
</evidence>
<dbReference type="EMBL" id="CDHN01000001">
    <property type="protein sequence ID" value="CEJ81160.1"/>
    <property type="molecule type" value="Genomic_DNA"/>
</dbReference>
<dbReference type="HOGENOM" id="CLU_023630_1_0_1"/>
<keyword evidence="3 6" id="KW-0732">Signal</keyword>
<dbReference type="AlphaFoldDB" id="A0A0A1T536"/>
<evidence type="ECO:0000256" key="6">
    <source>
        <dbReference type="SAM" id="SignalP"/>
    </source>
</evidence>
<evidence type="ECO:0000256" key="1">
    <source>
        <dbReference type="ARBA" id="ARBA00011079"/>
    </source>
</evidence>
<dbReference type="SUPFAM" id="SSF53474">
    <property type="entry name" value="alpha/beta-Hydrolases"/>
    <property type="match status" value="1"/>
</dbReference>
<feature type="signal peptide" evidence="6">
    <location>
        <begin position="1"/>
        <end position="15"/>
    </location>
</feature>
<keyword evidence="2" id="KW-0645">Protease</keyword>
<dbReference type="GO" id="GO:0070008">
    <property type="term" value="F:serine-type exopeptidase activity"/>
    <property type="evidence" value="ECO:0007669"/>
    <property type="project" value="InterPro"/>
</dbReference>
<dbReference type="InterPro" id="IPR029058">
    <property type="entry name" value="AB_hydrolase_fold"/>
</dbReference>
<accession>A0A0A1T536</accession>
<keyword evidence="5" id="KW-0325">Glycoprotein</keyword>
<dbReference type="InterPro" id="IPR008758">
    <property type="entry name" value="Peptidase_S28"/>
</dbReference>
<evidence type="ECO:0000256" key="3">
    <source>
        <dbReference type="ARBA" id="ARBA00022729"/>
    </source>
</evidence>
<organism evidence="7 8">
    <name type="scientific">[Torrubiella] hemipterigena</name>
    <dbReference type="NCBI Taxonomy" id="1531966"/>
    <lineage>
        <taxon>Eukaryota</taxon>
        <taxon>Fungi</taxon>
        <taxon>Dikarya</taxon>
        <taxon>Ascomycota</taxon>
        <taxon>Pezizomycotina</taxon>
        <taxon>Sordariomycetes</taxon>
        <taxon>Hypocreomycetidae</taxon>
        <taxon>Hypocreales</taxon>
        <taxon>Clavicipitaceae</taxon>
        <taxon>Clavicipitaceae incertae sedis</taxon>
        <taxon>'Torrubiella' clade</taxon>
    </lineage>
</organism>
<feature type="chain" id="PRO_5012384542" description="Serine peptidase" evidence="6">
    <location>
        <begin position="16"/>
        <end position="523"/>
    </location>
</feature>
<keyword evidence="8" id="KW-1185">Reference proteome</keyword>
<reference evidence="7 8" key="1">
    <citation type="journal article" date="2015" name="Genome Announc.">
        <title>Draft Genome Sequence and Gene Annotation of the Entomopathogenic Fungus Verticillium hemipterigenum.</title>
        <authorList>
            <person name="Horn F."/>
            <person name="Habel A."/>
            <person name="Scharf D.H."/>
            <person name="Dworschak J."/>
            <person name="Brakhage A.A."/>
            <person name="Guthke R."/>
            <person name="Hertweck C."/>
            <person name="Linde J."/>
        </authorList>
    </citation>
    <scope>NUCLEOTIDE SEQUENCE [LARGE SCALE GENOMIC DNA]</scope>
</reference>
<protein>
    <recommendedName>
        <fullName evidence="9">Serine peptidase</fullName>
    </recommendedName>
</protein>
<dbReference type="OrthoDB" id="1735038at2759"/>
<dbReference type="PANTHER" id="PTHR11010">
    <property type="entry name" value="PROTEASE S28 PRO-X CARBOXYPEPTIDASE-RELATED"/>
    <property type="match status" value="1"/>
</dbReference>
<dbReference type="GO" id="GO:0008239">
    <property type="term" value="F:dipeptidyl-peptidase activity"/>
    <property type="evidence" value="ECO:0007669"/>
    <property type="project" value="TreeGrafter"/>
</dbReference>
<keyword evidence="4" id="KW-0378">Hydrolase</keyword>
<dbReference type="PANTHER" id="PTHR11010:SF23">
    <property type="entry name" value="SERINE PEPTIDASE"/>
    <property type="match status" value="1"/>
</dbReference>
<sequence length="523" mass="58704">MHWAVLAAFVGATHAYQRPYNPIHDVLRPREPGSTAPGLGKLEYFDQLIDHANPSLGTFKQRYWWNSDHYAGPHSPIVLESPSESAIGVDGDLDGLNNRTLPGLLAQDNQGAQITIEHRYFGPSSPYQNLDTETFQYLTLDNSIQDLIYFAKNVVLPFDKTNGTATKPDQAPWLLAGCSYSGALAAWTEALAPGTFWAYEAGSAVVETQEQFWDYFAPIKNAMPQNCTTDFQRVVKHVDDVLLHGSDSDKKALKQKFGASQASDKDFGSFISNWLTVQQGQQVSDKTSTLHYLCDFVENQRPKQLVPLPGPDGVGLDRALDGLARIYTQNKDELKSLLNVGNDINVDFKSLAFQNTRDAESVDPWFWFLCNEPFEWWQAWSRFDTTGFLSSLWSWKDDIQEICVNSFPDKNGHQYGLKAGRTYHTVNKHTGGWRHVNTTRLVWINGEFDPWRGATVSWEGRPGGALQSTDEVPVYVIKNAGHCNDYFSANGATPEGKAAFDGTLGYFRKWVAEFYKEHPHAAQ</sequence>
<evidence type="ECO:0000256" key="2">
    <source>
        <dbReference type="ARBA" id="ARBA00022670"/>
    </source>
</evidence>
<dbReference type="Pfam" id="PF05577">
    <property type="entry name" value="Peptidase_S28"/>
    <property type="match status" value="1"/>
</dbReference>